<dbReference type="PANTHER" id="PTHR46148:SF44">
    <property type="entry name" value="GAG-POL POLYPROTEIN"/>
    <property type="match status" value="1"/>
</dbReference>
<dbReference type="InterPro" id="IPR056924">
    <property type="entry name" value="SH3_Tf2-1"/>
</dbReference>
<dbReference type="Proteomes" id="UP001396334">
    <property type="component" value="Unassembled WGS sequence"/>
</dbReference>
<dbReference type="InterPro" id="IPR016197">
    <property type="entry name" value="Chromo-like_dom_sf"/>
</dbReference>
<gene>
    <name evidence="2" type="ORF">V6N11_050529</name>
</gene>
<accession>A0ABR2TA55</accession>
<dbReference type="Pfam" id="PF24626">
    <property type="entry name" value="SH3_Tf2-1"/>
    <property type="match status" value="1"/>
</dbReference>
<evidence type="ECO:0000259" key="1">
    <source>
        <dbReference type="Pfam" id="PF24626"/>
    </source>
</evidence>
<organism evidence="2 3">
    <name type="scientific">Hibiscus sabdariffa</name>
    <name type="common">roselle</name>
    <dbReference type="NCBI Taxonomy" id="183260"/>
    <lineage>
        <taxon>Eukaryota</taxon>
        <taxon>Viridiplantae</taxon>
        <taxon>Streptophyta</taxon>
        <taxon>Embryophyta</taxon>
        <taxon>Tracheophyta</taxon>
        <taxon>Spermatophyta</taxon>
        <taxon>Magnoliopsida</taxon>
        <taxon>eudicotyledons</taxon>
        <taxon>Gunneridae</taxon>
        <taxon>Pentapetalae</taxon>
        <taxon>rosids</taxon>
        <taxon>malvids</taxon>
        <taxon>Malvales</taxon>
        <taxon>Malvaceae</taxon>
        <taxon>Malvoideae</taxon>
        <taxon>Hibiscus</taxon>
    </lineage>
</organism>
<evidence type="ECO:0000313" key="3">
    <source>
        <dbReference type="Proteomes" id="UP001396334"/>
    </source>
</evidence>
<sequence>MFLKVSPWEKVMRFGRKRKLSSRFIGPYEIVERVSSVTYQLLLPPELERIHDVFHMSMLRRTIELVKVKWRHRGVEEATWERNDDMMDQFPYLFPLGYFGCESDVKSSYNVELLFAASFDSKMGCLCSVFAVKKQGKLIWEVRTRYWKLREGENRVSVLLEGISVSGNGFND</sequence>
<comment type="caution">
    <text evidence="2">The sequence shown here is derived from an EMBL/GenBank/DDBJ whole genome shotgun (WGS) entry which is preliminary data.</text>
</comment>
<dbReference type="SUPFAM" id="SSF54160">
    <property type="entry name" value="Chromo domain-like"/>
    <property type="match status" value="1"/>
</dbReference>
<name>A0ABR2TA55_9ROSI</name>
<reference evidence="2 3" key="1">
    <citation type="journal article" date="2024" name="G3 (Bethesda)">
        <title>Genome assembly of Hibiscus sabdariffa L. provides insights into metabolisms of medicinal natural products.</title>
        <authorList>
            <person name="Kim T."/>
        </authorList>
    </citation>
    <scope>NUCLEOTIDE SEQUENCE [LARGE SCALE GENOMIC DNA]</scope>
    <source>
        <strain evidence="2">TK-2024</strain>
        <tissue evidence="2">Old leaves</tissue>
    </source>
</reference>
<dbReference type="PANTHER" id="PTHR46148">
    <property type="entry name" value="CHROMO DOMAIN-CONTAINING PROTEIN"/>
    <property type="match status" value="1"/>
</dbReference>
<protein>
    <recommendedName>
        <fullName evidence="1">Tf2-1-like SH3-like domain-containing protein</fullName>
    </recommendedName>
</protein>
<evidence type="ECO:0000313" key="2">
    <source>
        <dbReference type="EMBL" id="KAK9034362.1"/>
    </source>
</evidence>
<feature type="domain" description="Tf2-1-like SH3-like" evidence="1">
    <location>
        <begin position="2"/>
        <end position="61"/>
    </location>
</feature>
<dbReference type="EMBL" id="JBBPBN010000007">
    <property type="protein sequence ID" value="KAK9034362.1"/>
    <property type="molecule type" value="Genomic_DNA"/>
</dbReference>
<proteinExistence type="predicted"/>
<keyword evidence="3" id="KW-1185">Reference proteome</keyword>